<protein>
    <submittedName>
        <fullName evidence="1">Uncharacterized protein</fullName>
    </submittedName>
</protein>
<accession>C7H8L9</accession>
<dbReference type="Proteomes" id="UP000004619">
    <property type="component" value="Unassembled WGS sequence"/>
</dbReference>
<organism evidence="1 2">
    <name type="scientific">Faecalibacterium duncaniae (strain DSM 17677 / JCM 31915 / A2-165)</name>
    <name type="common">Faecalibacterium prausnitzii</name>
    <dbReference type="NCBI Taxonomy" id="411483"/>
    <lineage>
        <taxon>Bacteria</taxon>
        <taxon>Bacillati</taxon>
        <taxon>Bacillota</taxon>
        <taxon>Clostridia</taxon>
        <taxon>Eubacteriales</taxon>
        <taxon>Oscillospiraceae</taxon>
        <taxon>Faecalibacterium</taxon>
    </lineage>
</organism>
<gene>
    <name evidence="1" type="ORF">FAEPRAA2165_02661</name>
</gene>
<keyword evidence="2" id="KW-1185">Reference proteome</keyword>
<reference evidence="1" key="1">
    <citation type="submission" date="2009-08" db="EMBL/GenBank/DDBJ databases">
        <authorList>
            <person name="Weinstock G."/>
            <person name="Sodergren E."/>
            <person name="Clifton S."/>
            <person name="Fulton L."/>
            <person name="Fulton B."/>
            <person name="Courtney L."/>
            <person name="Fronick C."/>
            <person name="Harrison M."/>
            <person name="Strong C."/>
            <person name="Farmer C."/>
            <person name="Delahaunty K."/>
            <person name="Markovic C."/>
            <person name="Hall O."/>
            <person name="Minx P."/>
            <person name="Tomlinson C."/>
            <person name="Mitreva M."/>
            <person name="Nelson J."/>
            <person name="Hou S."/>
            <person name="Wollam A."/>
            <person name="Pepin K.H."/>
            <person name="Johnson M."/>
            <person name="Bhonagiri V."/>
            <person name="Nash W.E."/>
            <person name="Warren W."/>
            <person name="Chinwalla A."/>
            <person name="Mardis E.R."/>
            <person name="Wilson R.K."/>
        </authorList>
    </citation>
    <scope>NUCLEOTIDE SEQUENCE [LARGE SCALE GENOMIC DNA]</scope>
    <source>
        <strain evidence="1">A2-165</strain>
    </source>
</reference>
<sequence>MTTTTNPCFLVRRKQGFCRMDFRKRKRRTRRTNIVTLSKRDSG</sequence>
<dbReference type="AlphaFoldDB" id="C7H8L9"/>
<comment type="caution">
    <text evidence="1">The sequence shown here is derived from an EMBL/GenBank/DDBJ whole genome shotgun (WGS) entry which is preliminary data.</text>
</comment>
<evidence type="ECO:0000313" key="1">
    <source>
        <dbReference type="EMBL" id="EEU95724.1"/>
    </source>
</evidence>
<dbReference type="EMBL" id="ACOP02000073">
    <property type="protein sequence ID" value="EEU95724.1"/>
    <property type="molecule type" value="Genomic_DNA"/>
</dbReference>
<evidence type="ECO:0000313" key="2">
    <source>
        <dbReference type="Proteomes" id="UP000004619"/>
    </source>
</evidence>
<dbReference type="HOGENOM" id="CLU_3233868_0_0_9"/>
<proteinExistence type="predicted"/>
<name>C7H8L9_FAED2</name>